<evidence type="ECO:0000256" key="1">
    <source>
        <dbReference type="SAM" id="Phobius"/>
    </source>
</evidence>
<dbReference type="EMBL" id="CP032317">
    <property type="protein sequence ID" value="AYA38248.1"/>
    <property type="molecule type" value="Genomic_DNA"/>
</dbReference>
<feature type="transmembrane region" description="Helical" evidence="1">
    <location>
        <begin position="137"/>
        <end position="153"/>
    </location>
</feature>
<feature type="transmembrane region" description="Helical" evidence="1">
    <location>
        <begin position="12"/>
        <end position="28"/>
    </location>
</feature>
<feature type="transmembrane region" description="Helical" evidence="1">
    <location>
        <begin position="253"/>
        <end position="270"/>
    </location>
</feature>
<proteinExistence type="predicted"/>
<evidence type="ECO:0000259" key="2">
    <source>
        <dbReference type="Pfam" id="PF00892"/>
    </source>
</evidence>
<dbReference type="AlphaFoldDB" id="A0A3B7QYG2"/>
<sequence>MLTRLKPSRFHTAALAAYLIWGFFPIPLRLLTGYASGQILYFRVLLALLLLAGILLLGRRDALRQTWQQYRMAVPAERRRMLGLTALGGILLTINWLLFIYVVNHVSVQAGSFAYLLCPILTALLGWALLGERLRPVQGAAIAISLVSCGLLATGNLQTVGMSLLVALSYASYLITQRVLRHYDKLVLLGLQLLLATAVLVPLAGPLGADPLAGFADTRLLLIVGLLSAGFTVLPLFLNLFALGGLSSGTVGILMYLNPLVSFLLAFLYFGESATANQVIAYGLIVVSVLLYNWPAKRQPATTKAVPEPEQATRVA</sequence>
<dbReference type="Proteomes" id="UP000262802">
    <property type="component" value="Chromosome"/>
</dbReference>
<name>A0A3B7QYG2_9BACT</name>
<dbReference type="KEGG" id="hyh:D3Y59_15090"/>
<keyword evidence="4" id="KW-1185">Reference proteome</keyword>
<dbReference type="InterPro" id="IPR000620">
    <property type="entry name" value="EamA_dom"/>
</dbReference>
<feature type="transmembrane region" description="Helical" evidence="1">
    <location>
        <begin position="81"/>
        <end position="101"/>
    </location>
</feature>
<organism evidence="3 4">
    <name type="scientific">Hymenobacter oligotrophus</name>
    <dbReference type="NCBI Taxonomy" id="2319843"/>
    <lineage>
        <taxon>Bacteria</taxon>
        <taxon>Pseudomonadati</taxon>
        <taxon>Bacteroidota</taxon>
        <taxon>Cytophagia</taxon>
        <taxon>Cytophagales</taxon>
        <taxon>Hymenobacteraceae</taxon>
        <taxon>Hymenobacter</taxon>
    </lineage>
</organism>
<gene>
    <name evidence="3" type="ORF">D3Y59_15090</name>
</gene>
<keyword evidence="1" id="KW-0812">Transmembrane</keyword>
<feature type="domain" description="EamA" evidence="2">
    <location>
        <begin position="162"/>
        <end position="293"/>
    </location>
</feature>
<feature type="domain" description="EamA" evidence="2">
    <location>
        <begin position="13"/>
        <end position="152"/>
    </location>
</feature>
<evidence type="ECO:0000313" key="3">
    <source>
        <dbReference type="EMBL" id="AYA38248.1"/>
    </source>
</evidence>
<dbReference type="SUPFAM" id="SSF103481">
    <property type="entry name" value="Multidrug resistance efflux transporter EmrE"/>
    <property type="match status" value="2"/>
</dbReference>
<dbReference type="Pfam" id="PF00892">
    <property type="entry name" value="EamA"/>
    <property type="match status" value="2"/>
</dbReference>
<accession>A0A3B7QYG2</accession>
<feature type="transmembrane region" description="Helical" evidence="1">
    <location>
        <begin position="220"/>
        <end position="241"/>
    </location>
</feature>
<dbReference type="OrthoDB" id="369870at2"/>
<protein>
    <submittedName>
        <fullName evidence="3">Permease</fullName>
    </submittedName>
</protein>
<dbReference type="InterPro" id="IPR037185">
    <property type="entry name" value="EmrE-like"/>
</dbReference>
<evidence type="ECO:0000313" key="4">
    <source>
        <dbReference type="Proteomes" id="UP000262802"/>
    </source>
</evidence>
<dbReference type="PANTHER" id="PTHR22911">
    <property type="entry name" value="ACYL-MALONYL CONDENSING ENZYME-RELATED"/>
    <property type="match status" value="1"/>
</dbReference>
<feature type="transmembrane region" description="Helical" evidence="1">
    <location>
        <begin position="113"/>
        <end position="130"/>
    </location>
</feature>
<keyword evidence="1" id="KW-1133">Transmembrane helix</keyword>
<dbReference type="GO" id="GO:0016020">
    <property type="term" value="C:membrane"/>
    <property type="evidence" value="ECO:0007669"/>
    <property type="project" value="InterPro"/>
</dbReference>
<feature type="transmembrane region" description="Helical" evidence="1">
    <location>
        <begin position="159"/>
        <end position="175"/>
    </location>
</feature>
<feature type="transmembrane region" description="Helical" evidence="1">
    <location>
        <begin position="40"/>
        <end position="60"/>
    </location>
</feature>
<feature type="transmembrane region" description="Helical" evidence="1">
    <location>
        <begin position="276"/>
        <end position="294"/>
    </location>
</feature>
<keyword evidence="1" id="KW-0472">Membrane</keyword>
<dbReference type="PANTHER" id="PTHR22911:SF137">
    <property type="entry name" value="SOLUTE CARRIER FAMILY 35 MEMBER G2-RELATED"/>
    <property type="match status" value="1"/>
</dbReference>
<feature type="transmembrane region" description="Helical" evidence="1">
    <location>
        <begin position="187"/>
        <end position="208"/>
    </location>
</feature>
<reference evidence="3 4" key="1">
    <citation type="submission" date="2018-09" db="EMBL/GenBank/DDBJ databases">
        <title>Hymenobacter medium sp. nov., isolated from R2A medium.</title>
        <authorList>
            <person name="Yingchao G."/>
        </authorList>
    </citation>
    <scope>NUCLEOTIDE SEQUENCE [LARGE SCALE GENOMIC DNA]</scope>
    <source>
        <strain evidence="4">sh-6</strain>
    </source>
</reference>